<gene>
    <name evidence="2" type="ORF">A2690_04185</name>
</gene>
<sequence>MNFINSFFKQNISLLLLLVVVVVLLGKQLNPFSPQIFLFHDVTQAARITEFKYAFLSGQILPRIAPHFSFNLGYPIFTFYAPGAYIISNIFSLFNFSPPDVIQVSFLASILVGLIGAYFFLKKYFSEQASLLGAAIYITSLYVPLSIFVRGNLAESWLIALLPWGFYSLLPVEKITSRGSILRVIVLTLLLTSHNGLSLFVGFYLLLFLVVTQASKKQWIIFTLGFFGSFYFYLPFILESSLTWAKTVALKTNINDHFLCVKQLWSGDWGFGGSAPGCLNDGMSFKVGKIHLGLLTTSAIAFFWHLSIKRDDKKLIANLTVFFIFVTMFLLFMTTGLSKLIWNQIEFLKLMQYSWRLLAIAGIGFAWAGAFSIEYLPKQYKTILSYSLIAITLMITSKYFYGQKILKSQFAHEYLSRDYISTKAAYQAPEYLPKTVNYDYWRSFEPTDNQSNLPIFSQPAEITGGKYEIIKNNPFQKIIKVQPQDQLTINIHYLSSWKIVVNDKQFIPDKKNLDDLGRPFLSITEPSIIQIYYKQTSIQMLGIFSLIMSVIIAGWLPVLTYAKRKRN</sequence>
<name>A0A1F7GC29_9BACT</name>
<feature type="transmembrane region" description="Helical" evidence="1">
    <location>
        <begin position="383"/>
        <end position="401"/>
    </location>
</feature>
<organism evidence="2 3">
    <name type="scientific">Candidatus Roizmanbacteria bacterium RIFCSPHIGHO2_01_FULL_39_12b</name>
    <dbReference type="NCBI Taxonomy" id="1802030"/>
    <lineage>
        <taxon>Bacteria</taxon>
        <taxon>Candidatus Roizmaniibacteriota</taxon>
    </lineage>
</organism>
<evidence type="ECO:0008006" key="4">
    <source>
        <dbReference type="Google" id="ProtNLM"/>
    </source>
</evidence>
<feature type="transmembrane region" description="Helical" evidence="1">
    <location>
        <begin position="101"/>
        <end position="119"/>
    </location>
</feature>
<feature type="transmembrane region" description="Helical" evidence="1">
    <location>
        <begin position="219"/>
        <end position="238"/>
    </location>
</feature>
<reference evidence="2 3" key="1">
    <citation type="journal article" date="2016" name="Nat. Commun.">
        <title>Thousands of microbial genomes shed light on interconnected biogeochemical processes in an aquifer system.</title>
        <authorList>
            <person name="Anantharaman K."/>
            <person name="Brown C.T."/>
            <person name="Hug L.A."/>
            <person name="Sharon I."/>
            <person name="Castelle C.J."/>
            <person name="Probst A.J."/>
            <person name="Thomas B.C."/>
            <person name="Singh A."/>
            <person name="Wilkins M.J."/>
            <person name="Karaoz U."/>
            <person name="Brodie E.L."/>
            <person name="Williams K.H."/>
            <person name="Hubbard S.S."/>
            <person name="Banfield J.F."/>
        </authorList>
    </citation>
    <scope>NUCLEOTIDE SEQUENCE [LARGE SCALE GENOMIC DNA]</scope>
</reference>
<evidence type="ECO:0000313" key="3">
    <source>
        <dbReference type="Proteomes" id="UP000178372"/>
    </source>
</evidence>
<keyword evidence="1" id="KW-0472">Membrane</keyword>
<feature type="transmembrane region" description="Helical" evidence="1">
    <location>
        <begin position="540"/>
        <end position="562"/>
    </location>
</feature>
<dbReference type="Proteomes" id="UP000178372">
    <property type="component" value="Unassembled WGS sequence"/>
</dbReference>
<feature type="transmembrane region" description="Helical" evidence="1">
    <location>
        <begin position="315"/>
        <end position="333"/>
    </location>
</feature>
<feature type="transmembrane region" description="Helical" evidence="1">
    <location>
        <begin position="353"/>
        <end position="376"/>
    </location>
</feature>
<feature type="transmembrane region" description="Helical" evidence="1">
    <location>
        <begin position="290"/>
        <end position="308"/>
    </location>
</feature>
<feature type="transmembrane region" description="Helical" evidence="1">
    <location>
        <begin position="184"/>
        <end position="207"/>
    </location>
</feature>
<feature type="transmembrane region" description="Helical" evidence="1">
    <location>
        <begin position="131"/>
        <end position="149"/>
    </location>
</feature>
<accession>A0A1F7GC29</accession>
<evidence type="ECO:0000256" key="1">
    <source>
        <dbReference type="SAM" id="Phobius"/>
    </source>
</evidence>
<proteinExistence type="predicted"/>
<dbReference type="EMBL" id="MFZF01000016">
    <property type="protein sequence ID" value="OGK16521.1"/>
    <property type="molecule type" value="Genomic_DNA"/>
</dbReference>
<evidence type="ECO:0000313" key="2">
    <source>
        <dbReference type="EMBL" id="OGK16521.1"/>
    </source>
</evidence>
<protein>
    <recommendedName>
        <fullName evidence="4">Membrane protein 6-pyruvoyl-tetrahydropterin synthase-related domain-containing protein</fullName>
    </recommendedName>
</protein>
<feature type="transmembrane region" description="Helical" evidence="1">
    <location>
        <begin position="156"/>
        <end position="172"/>
    </location>
</feature>
<dbReference type="AlphaFoldDB" id="A0A1F7GC29"/>
<comment type="caution">
    <text evidence="2">The sequence shown here is derived from an EMBL/GenBank/DDBJ whole genome shotgun (WGS) entry which is preliminary data.</text>
</comment>
<feature type="transmembrane region" description="Helical" evidence="1">
    <location>
        <begin position="72"/>
        <end position="94"/>
    </location>
</feature>
<keyword evidence="1" id="KW-1133">Transmembrane helix</keyword>
<keyword evidence="1" id="KW-0812">Transmembrane</keyword>